<organism evidence="1 2">
    <name type="scientific">Candidatus Sulfurimonas marisnigri</name>
    <dbReference type="NCBI Taxonomy" id="2740405"/>
    <lineage>
        <taxon>Bacteria</taxon>
        <taxon>Pseudomonadati</taxon>
        <taxon>Campylobacterota</taxon>
        <taxon>Epsilonproteobacteria</taxon>
        <taxon>Campylobacterales</taxon>
        <taxon>Sulfurimonadaceae</taxon>
        <taxon>Sulfurimonas</taxon>
    </lineage>
</organism>
<protein>
    <submittedName>
        <fullName evidence="1">Host attachment protein</fullName>
    </submittedName>
</protein>
<dbReference type="Proteomes" id="UP000593836">
    <property type="component" value="Chromosome"/>
</dbReference>
<reference evidence="1 2" key="1">
    <citation type="submission" date="2020-05" db="EMBL/GenBank/DDBJ databases">
        <title>Sulfurimonas marisnigri, sp. nov., and Sulfurimonas baltica, sp. nov., manganese oxide reducing chemolithoautotrophs of the class Epsilonproteobacteria isolated from the pelagic redoxclines of the Black and Baltic Seas and emended description of the genus Sulfurimonas.</title>
        <authorList>
            <person name="Henkel J.V."/>
            <person name="Laudan C."/>
            <person name="Werner J."/>
            <person name="Neu T."/>
            <person name="Plewe S."/>
            <person name="Sproer C."/>
            <person name="Bunk B."/>
            <person name="Schulz-Vogt H.N."/>
        </authorList>
    </citation>
    <scope>NUCLEOTIDE SEQUENCE [LARGE SCALE GENOMIC DNA]</scope>
    <source>
        <strain evidence="1 2">SoZ1</strain>
    </source>
</reference>
<dbReference type="Pfam" id="PF10116">
    <property type="entry name" value="Host_attach"/>
    <property type="match status" value="1"/>
</dbReference>
<name>A0A7S7M1T7_9BACT</name>
<dbReference type="KEGG" id="smas:HUE87_04550"/>
<evidence type="ECO:0000313" key="2">
    <source>
        <dbReference type="Proteomes" id="UP000593836"/>
    </source>
</evidence>
<dbReference type="RefSeq" id="WP_194367548.1">
    <property type="nucleotide sequence ID" value="NZ_CP054493.1"/>
</dbReference>
<dbReference type="InterPro" id="IPR019291">
    <property type="entry name" value="Host_attachment_protein"/>
</dbReference>
<proteinExistence type="predicted"/>
<dbReference type="EMBL" id="CP054493">
    <property type="protein sequence ID" value="QOY55509.1"/>
    <property type="molecule type" value="Genomic_DNA"/>
</dbReference>
<gene>
    <name evidence="1" type="ORF">HUE87_04550</name>
</gene>
<evidence type="ECO:0000313" key="1">
    <source>
        <dbReference type="EMBL" id="QOY55509.1"/>
    </source>
</evidence>
<dbReference type="AlphaFoldDB" id="A0A7S7M1T7"/>
<accession>A0A7S7M1T7</accession>
<sequence>MSSKLIIVADLQHFKLFSSNQSPFGMEFVELIEGSESLDIYQRFGKKILDLEENYIEIEASNYGESHKIVLEWEHRRFEEIGKQISKVLKKYSHESWYFAAPLAINNQILDLVDVDEKKKMKINLNSNLTKIENNRLIKHFLK</sequence>
<keyword evidence="2" id="KW-1185">Reference proteome</keyword>